<proteinExistence type="predicted"/>
<dbReference type="RefSeq" id="XP_060671395.1">
    <property type="nucleotide sequence ID" value="XM_060815412.1"/>
</dbReference>
<reference evidence="2" key="1">
    <citation type="submission" date="2025-08" db="UniProtKB">
        <authorList>
            <consortium name="RefSeq"/>
        </authorList>
    </citation>
    <scope>IDENTIFICATION</scope>
    <source>
        <tissue evidence="2">Seedling</tissue>
    </source>
</reference>
<dbReference type="GeneID" id="132803153"/>
<dbReference type="Proteomes" id="UP001652623">
    <property type="component" value="Chromosome 3"/>
</dbReference>
<protein>
    <submittedName>
        <fullName evidence="2">Secreted RxLR effector protein 161-like</fullName>
    </submittedName>
</protein>
<dbReference type="PANTHER" id="PTHR11439:SF467">
    <property type="entry name" value="INTEGRASE CATALYTIC DOMAIN-CONTAINING PROTEIN"/>
    <property type="match status" value="1"/>
</dbReference>
<dbReference type="CDD" id="cd09272">
    <property type="entry name" value="RNase_HI_RT_Ty1"/>
    <property type="match status" value="1"/>
</dbReference>
<accession>A0ABM4A3T6</accession>
<evidence type="ECO:0000313" key="2">
    <source>
        <dbReference type="RefSeq" id="XP_060671395.1"/>
    </source>
</evidence>
<organism evidence="1 2">
    <name type="scientific">Ziziphus jujuba</name>
    <name type="common">Chinese jujube</name>
    <name type="synonym">Ziziphus sativa</name>
    <dbReference type="NCBI Taxonomy" id="326968"/>
    <lineage>
        <taxon>Eukaryota</taxon>
        <taxon>Viridiplantae</taxon>
        <taxon>Streptophyta</taxon>
        <taxon>Embryophyta</taxon>
        <taxon>Tracheophyta</taxon>
        <taxon>Spermatophyta</taxon>
        <taxon>Magnoliopsida</taxon>
        <taxon>eudicotyledons</taxon>
        <taxon>Gunneridae</taxon>
        <taxon>Pentapetalae</taxon>
        <taxon>rosids</taxon>
        <taxon>fabids</taxon>
        <taxon>Rosales</taxon>
        <taxon>Rhamnaceae</taxon>
        <taxon>Paliureae</taxon>
        <taxon>Ziziphus</taxon>
    </lineage>
</organism>
<keyword evidence="1" id="KW-1185">Reference proteome</keyword>
<evidence type="ECO:0000313" key="1">
    <source>
        <dbReference type="Proteomes" id="UP001652623"/>
    </source>
</evidence>
<gene>
    <name evidence="2" type="primary">LOC132803153</name>
</gene>
<dbReference type="PANTHER" id="PTHR11439">
    <property type="entry name" value="GAG-POL-RELATED RETROTRANSPOSON"/>
    <property type="match status" value="1"/>
</dbReference>
<name>A0ABM4A3T6_ZIZJJ</name>
<sequence length="237" mass="27138">MPESEQERESMAKTPYTSAVGCIMYLMVCTRRDIAHAISVVSRFMSNPRKPYWQALRWILRYLKGSMDVGLLYQKENNGNGDCVVGYCDADLESYQDKRKSLMGYIFSSWGNTISWRALLQPVVALSSTETEYMAATKETRKAFWLKWLVNELGVPQNQVIVHCDNQSAIFLAKNQAFSDCTKPIKKKYYFVRELIDKGEVDLVKIAGEKNLMDMLTKVVPTEKLRLCLSLSNVQSK</sequence>